<reference evidence="3" key="2">
    <citation type="journal article" date="2016" name="Sci. Rep.">
        <title>Dictyocaulus viviparus genome, variome and transcriptome elucidate lungworm biology and support future intervention.</title>
        <authorList>
            <person name="McNulty S.N."/>
            <person name="Strube C."/>
            <person name="Rosa B.A."/>
            <person name="Martin J.C."/>
            <person name="Tyagi R."/>
            <person name="Choi Y.J."/>
            <person name="Wang Q."/>
            <person name="Hallsworth Pepin K."/>
            <person name="Zhang X."/>
            <person name="Ozersky P."/>
            <person name="Wilson R.K."/>
            <person name="Sternberg P.W."/>
            <person name="Gasser R.B."/>
            <person name="Mitreva M."/>
        </authorList>
    </citation>
    <scope>NUCLEOTIDE SEQUENCE [LARGE SCALE GENOMIC DNA]</scope>
    <source>
        <strain evidence="3">HannoverDv2000</strain>
    </source>
</reference>
<proteinExistence type="predicted"/>
<evidence type="ECO:0000313" key="2">
    <source>
        <dbReference type="EMBL" id="KJH46637.1"/>
    </source>
</evidence>
<evidence type="ECO:0000313" key="3">
    <source>
        <dbReference type="Proteomes" id="UP000053766"/>
    </source>
</evidence>
<dbReference type="EMBL" id="KN716342">
    <property type="protein sequence ID" value="KJH46637.1"/>
    <property type="molecule type" value="Genomic_DNA"/>
</dbReference>
<dbReference type="Gene3D" id="1.10.840.10">
    <property type="entry name" value="Ras guanine-nucleotide exchange factors catalytic domain"/>
    <property type="match status" value="1"/>
</dbReference>
<dbReference type="GO" id="GO:0005085">
    <property type="term" value="F:guanyl-nucleotide exchange factor activity"/>
    <property type="evidence" value="ECO:0007669"/>
    <property type="project" value="InterPro"/>
</dbReference>
<organism evidence="2 3">
    <name type="scientific">Dictyocaulus viviparus</name>
    <name type="common">Bovine lungworm</name>
    <dbReference type="NCBI Taxonomy" id="29172"/>
    <lineage>
        <taxon>Eukaryota</taxon>
        <taxon>Metazoa</taxon>
        <taxon>Ecdysozoa</taxon>
        <taxon>Nematoda</taxon>
        <taxon>Chromadorea</taxon>
        <taxon>Rhabditida</taxon>
        <taxon>Rhabditina</taxon>
        <taxon>Rhabditomorpha</taxon>
        <taxon>Strongyloidea</taxon>
        <taxon>Metastrongylidae</taxon>
        <taxon>Dictyocaulus</taxon>
    </lineage>
</organism>
<name>A0A0D8XS59_DICVI</name>
<dbReference type="STRING" id="29172.A0A0D8XS59"/>
<dbReference type="Proteomes" id="UP000053766">
    <property type="component" value="Unassembled WGS sequence"/>
</dbReference>
<sequence>MSRRYQSCQNLGHRSNSSSLNIAKALPTLSSRPPLPPRPNFRVETSVLADEMLGKGFQSEGTRDGVFFDYDEPRTKFSDDYDKLSSTTTYNLEGVSNRVRGRSSESTDGGTRDSRDSGIYTSPPPPDEHHTLLSQEHLMQLKQFLLTKTPDEIALTLSHEHAKMLRLLEPIYNEEKNGLRLVLLPSGSSLRHELIERCKQLRLTCLLSILCGTREDAHIILKKWILTTISLAYHGDAFACSCLAGTLSENSVSFSNTK</sequence>
<dbReference type="InterPro" id="IPR036964">
    <property type="entry name" value="RASGEF_cat_dom_sf"/>
</dbReference>
<dbReference type="GO" id="GO:0007264">
    <property type="term" value="P:small GTPase-mediated signal transduction"/>
    <property type="evidence" value="ECO:0007669"/>
    <property type="project" value="InterPro"/>
</dbReference>
<dbReference type="OrthoDB" id="9204160at2759"/>
<evidence type="ECO:0000256" key="1">
    <source>
        <dbReference type="SAM" id="MobiDB-lite"/>
    </source>
</evidence>
<dbReference type="AlphaFoldDB" id="A0A0D8XS59"/>
<accession>A0A0D8XS59</accession>
<reference evidence="2 3" key="1">
    <citation type="submission" date="2013-11" db="EMBL/GenBank/DDBJ databases">
        <title>Draft genome of the bovine lungworm Dictyocaulus viviparus.</title>
        <authorList>
            <person name="Mitreva M."/>
        </authorList>
    </citation>
    <scope>NUCLEOTIDE SEQUENCE [LARGE SCALE GENOMIC DNA]</scope>
    <source>
        <strain evidence="2 3">HannoverDv2000</strain>
    </source>
</reference>
<feature type="compositionally biased region" description="Basic and acidic residues" evidence="1">
    <location>
        <begin position="102"/>
        <end position="116"/>
    </location>
</feature>
<feature type="region of interest" description="Disordered" evidence="1">
    <location>
        <begin position="92"/>
        <end position="129"/>
    </location>
</feature>
<protein>
    <submittedName>
        <fullName evidence="2">Uncharacterized protein</fullName>
    </submittedName>
</protein>
<gene>
    <name evidence="2" type="ORF">DICVIV_07291</name>
</gene>
<keyword evidence="3" id="KW-1185">Reference proteome</keyword>